<dbReference type="Gene3D" id="3.10.310.30">
    <property type="match status" value="1"/>
</dbReference>
<dbReference type="OrthoDB" id="9803668at2"/>
<name>A0A168R7G8_9BACT</name>
<dbReference type="InterPro" id="IPR038763">
    <property type="entry name" value="DHH_sf"/>
</dbReference>
<evidence type="ECO:0000313" key="4">
    <source>
        <dbReference type="Proteomes" id="UP000076983"/>
    </source>
</evidence>
<evidence type="ECO:0000313" key="3">
    <source>
        <dbReference type="EMBL" id="OAB48679.1"/>
    </source>
</evidence>
<dbReference type="SUPFAM" id="SSF64182">
    <property type="entry name" value="DHH phosphoesterases"/>
    <property type="match status" value="1"/>
</dbReference>
<dbReference type="Gene3D" id="3.90.1640.10">
    <property type="entry name" value="inorganic pyrophosphatase (n-terminal core)"/>
    <property type="match status" value="1"/>
</dbReference>
<dbReference type="PANTHER" id="PTHR47618">
    <property type="entry name" value="BIFUNCTIONAL OLIGORIBONUCLEASE AND PAP PHOSPHATASE NRNA"/>
    <property type="match status" value="1"/>
</dbReference>
<dbReference type="InterPro" id="IPR003156">
    <property type="entry name" value="DHHA1_dom"/>
</dbReference>
<protein>
    <submittedName>
        <fullName evidence="3">DHH family protein</fullName>
    </submittedName>
</protein>
<dbReference type="InterPro" id="IPR001667">
    <property type="entry name" value="DDH_dom"/>
</dbReference>
<evidence type="ECO:0000259" key="2">
    <source>
        <dbReference type="Pfam" id="PF02272"/>
    </source>
</evidence>
<dbReference type="GO" id="GO:0003676">
    <property type="term" value="F:nucleic acid binding"/>
    <property type="evidence" value="ECO:0007669"/>
    <property type="project" value="InterPro"/>
</dbReference>
<dbReference type="Proteomes" id="UP000076983">
    <property type="component" value="Unassembled WGS sequence"/>
</dbReference>
<dbReference type="InterPro" id="IPR051319">
    <property type="entry name" value="Oligoribo/pAp-PDE_c-di-AMP_PDE"/>
</dbReference>
<keyword evidence="4" id="KW-1185">Reference proteome</keyword>
<feature type="domain" description="DDH" evidence="1">
    <location>
        <begin position="19"/>
        <end position="161"/>
    </location>
</feature>
<dbReference type="AlphaFoldDB" id="A0A168R7G8"/>
<feature type="domain" description="DHHA1" evidence="2">
    <location>
        <begin position="247"/>
        <end position="314"/>
    </location>
</feature>
<dbReference type="Pfam" id="PF02272">
    <property type="entry name" value="DHHA1"/>
    <property type="match status" value="1"/>
</dbReference>
<dbReference type="EMBL" id="LVLH01000049">
    <property type="protein sequence ID" value="OAB48679.1"/>
    <property type="molecule type" value="Genomic_DNA"/>
</dbReference>
<gene>
    <name evidence="3" type="ORF">MGALLINA_06040</name>
</gene>
<comment type="caution">
    <text evidence="3">The sequence shown here is derived from an EMBL/GenBank/DDBJ whole genome shotgun (WGS) entry which is preliminary data.</text>
</comment>
<evidence type="ECO:0000259" key="1">
    <source>
        <dbReference type="Pfam" id="PF01368"/>
    </source>
</evidence>
<dbReference type="STRING" id="29557.MGALLINA_06040"/>
<sequence>MLIGNWQEITKKIEAYDSLVIFHHIRPDGDCLGSQFGLRELIRLNYPNKKVYAIGDSKGSFSNFLTFDFDEIPSDEILKQSLGIIVDANFKERIEFREVLDKNLFPETIRIDHHPNEDDLDNCTRWVDSSKIAADEMITELAYRNNWKIDSKAAAYLFLGIVTDSGRFTYSNTSANTHELVAHLYKNGLEADKIFAGLAESSLEDLKLQGILMANMKTVGQVVYTWIDVKTANSLGKKPNEVVRPNLIGNLKGYPFWVQFIEEENGKIRVEYRSNGPIVRNVALKWGGGGHERASGSILESFDLIPDVIADCNQEVIRWKEENNK</sequence>
<organism evidence="3 4">
    <name type="scientific">Mycoplasmopsis gallinarum</name>
    <dbReference type="NCBI Taxonomy" id="29557"/>
    <lineage>
        <taxon>Bacteria</taxon>
        <taxon>Bacillati</taxon>
        <taxon>Mycoplasmatota</taxon>
        <taxon>Mycoplasmoidales</taxon>
        <taxon>Metamycoplasmataceae</taxon>
        <taxon>Mycoplasmopsis</taxon>
    </lineage>
</organism>
<accession>A0A168R7G8</accession>
<reference evidence="3 4" key="1">
    <citation type="submission" date="2016-03" db="EMBL/GenBank/DDBJ databases">
        <title>Genome sequence of Mycoplasma gallinarum strain Mgn_IPT.</title>
        <authorList>
            <person name="Yacoub E."/>
            <person name="Sirand-Pugnet P."/>
            <person name="Barre A."/>
            <person name="Maurier F."/>
            <person name="Blanchard A."/>
            <person name="Ben Abdelmoumen B.M."/>
        </authorList>
    </citation>
    <scope>NUCLEOTIDE SEQUENCE [LARGE SCALE GENOMIC DNA]</scope>
    <source>
        <strain evidence="3 4">Mgn_IPT</strain>
    </source>
</reference>
<dbReference type="RefSeq" id="WP_063626359.1">
    <property type="nucleotide sequence ID" value="NZ_LVLH01000049.1"/>
</dbReference>
<proteinExistence type="predicted"/>
<dbReference type="PANTHER" id="PTHR47618:SF1">
    <property type="entry name" value="BIFUNCTIONAL OLIGORIBONUCLEASE AND PAP PHOSPHATASE NRNA"/>
    <property type="match status" value="1"/>
</dbReference>
<dbReference type="Pfam" id="PF01368">
    <property type="entry name" value="DHH"/>
    <property type="match status" value="1"/>
</dbReference>
<dbReference type="PATRIC" id="fig|29557.3.peg.612"/>